<keyword evidence="2" id="KW-1185">Reference proteome</keyword>
<sequence>DTTTGFKSLTTQEEYDIKTNMDCTTSGVIYLITCPCPQQYIGRTNTVFIRPVWKSVIEHLQG</sequence>
<feature type="non-terminal residue" evidence="1">
    <location>
        <position position="62"/>
    </location>
</feature>
<accession>A0AAD1S0G5</accession>
<gene>
    <name evidence="1" type="ORF">PECUL_23A013737</name>
</gene>
<dbReference type="AlphaFoldDB" id="A0AAD1S0G5"/>
<feature type="non-terminal residue" evidence="1">
    <location>
        <position position="1"/>
    </location>
</feature>
<evidence type="ECO:0000313" key="2">
    <source>
        <dbReference type="Proteomes" id="UP001295444"/>
    </source>
</evidence>
<protein>
    <submittedName>
        <fullName evidence="1">Uncharacterized protein</fullName>
    </submittedName>
</protein>
<dbReference type="EMBL" id="OW240915">
    <property type="protein sequence ID" value="CAH2285212.1"/>
    <property type="molecule type" value="Genomic_DNA"/>
</dbReference>
<evidence type="ECO:0000313" key="1">
    <source>
        <dbReference type="EMBL" id="CAH2285212.1"/>
    </source>
</evidence>
<name>A0AAD1S0G5_PELCU</name>
<proteinExistence type="predicted"/>
<organism evidence="1 2">
    <name type="scientific">Pelobates cultripes</name>
    <name type="common">Western spadefoot toad</name>
    <dbReference type="NCBI Taxonomy" id="61616"/>
    <lineage>
        <taxon>Eukaryota</taxon>
        <taxon>Metazoa</taxon>
        <taxon>Chordata</taxon>
        <taxon>Craniata</taxon>
        <taxon>Vertebrata</taxon>
        <taxon>Euteleostomi</taxon>
        <taxon>Amphibia</taxon>
        <taxon>Batrachia</taxon>
        <taxon>Anura</taxon>
        <taxon>Pelobatoidea</taxon>
        <taxon>Pelobatidae</taxon>
        <taxon>Pelobates</taxon>
    </lineage>
</organism>
<dbReference type="Proteomes" id="UP001295444">
    <property type="component" value="Chromosome 04"/>
</dbReference>
<reference evidence="1" key="1">
    <citation type="submission" date="2022-03" db="EMBL/GenBank/DDBJ databases">
        <authorList>
            <person name="Alioto T."/>
            <person name="Alioto T."/>
            <person name="Gomez Garrido J."/>
        </authorList>
    </citation>
    <scope>NUCLEOTIDE SEQUENCE</scope>
</reference>